<comment type="similarity">
    <text evidence="1">Belongs to the CcmH/CycL/Ccl2/NrfF family.</text>
</comment>
<evidence type="ECO:0000256" key="1">
    <source>
        <dbReference type="ARBA" id="ARBA00010342"/>
    </source>
</evidence>
<evidence type="ECO:0000313" key="9">
    <source>
        <dbReference type="EMBL" id="CAB4773618.1"/>
    </source>
</evidence>
<keyword evidence="6" id="KW-0472">Membrane</keyword>
<dbReference type="GO" id="GO:0005886">
    <property type="term" value="C:plasma membrane"/>
    <property type="evidence" value="ECO:0007669"/>
    <property type="project" value="TreeGrafter"/>
</dbReference>
<dbReference type="PANTHER" id="PTHR47870:SF4">
    <property type="entry name" value="CYTOCHROME C-TYPE BIOGENESIS PROTEIN CYCH"/>
    <property type="match status" value="1"/>
</dbReference>
<evidence type="ECO:0000313" key="11">
    <source>
        <dbReference type="EMBL" id="CAB5032647.1"/>
    </source>
</evidence>
<keyword evidence="2" id="KW-0349">Heme</keyword>
<dbReference type="AlphaFoldDB" id="A0A6J6RYJ2"/>
<gene>
    <name evidence="8" type="ORF">UFOPK2658_01477</name>
    <name evidence="9" type="ORF">UFOPK2880_00966</name>
    <name evidence="10" type="ORF">UFOPK3494_01631</name>
    <name evidence="11" type="ORF">UFOPK4134_01167</name>
</gene>
<dbReference type="InterPro" id="IPR005616">
    <property type="entry name" value="CcmH/CycL/Ccl2/NrfF_N"/>
</dbReference>
<dbReference type="Pfam" id="PF03918">
    <property type="entry name" value="CcmH"/>
    <property type="match status" value="1"/>
</dbReference>
<dbReference type="CDD" id="cd16378">
    <property type="entry name" value="CcmH_N"/>
    <property type="match status" value="1"/>
</dbReference>
<evidence type="ECO:0000256" key="2">
    <source>
        <dbReference type="ARBA" id="ARBA00022617"/>
    </source>
</evidence>
<dbReference type="GO" id="GO:0046872">
    <property type="term" value="F:metal ion binding"/>
    <property type="evidence" value="ECO:0007669"/>
    <property type="project" value="UniProtKB-KW"/>
</dbReference>
<dbReference type="EMBL" id="CAEZZP010000054">
    <property type="protein sequence ID" value="CAB4773618.1"/>
    <property type="molecule type" value="Genomic_DNA"/>
</dbReference>
<keyword evidence="6" id="KW-1133">Transmembrane helix</keyword>
<keyword evidence="3" id="KW-0479">Metal-binding</keyword>
<evidence type="ECO:0000256" key="3">
    <source>
        <dbReference type="ARBA" id="ARBA00022723"/>
    </source>
</evidence>
<feature type="domain" description="CcmH/CycL/Ccl2/NrfF N-terminal" evidence="7">
    <location>
        <begin position="35"/>
        <end position="140"/>
    </location>
</feature>
<evidence type="ECO:0000256" key="4">
    <source>
        <dbReference type="ARBA" id="ARBA00022729"/>
    </source>
</evidence>
<dbReference type="EMBL" id="CAEZYH010000079">
    <property type="protein sequence ID" value="CAB4727399.1"/>
    <property type="molecule type" value="Genomic_DNA"/>
</dbReference>
<reference evidence="8" key="1">
    <citation type="submission" date="2020-05" db="EMBL/GenBank/DDBJ databases">
        <authorList>
            <person name="Chiriac C."/>
            <person name="Salcher M."/>
            <person name="Ghai R."/>
            <person name="Kavagutti S V."/>
        </authorList>
    </citation>
    <scope>NUCLEOTIDE SEQUENCE</scope>
</reference>
<keyword evidence="5" id="KW-0408">Iron</keyword>
<proteinExistence type="inferred from homology"/>
<name>A0A6J6RYJ2_9ZZZZ</name>
<accession>A0A6J6RYJ2</accession>
<feature type="transmembrane region" description="Helical" evidence="6">
    <location>
        <begin position="112"/>
        <end position="133"/>
    </location>
</feature>
<dbReference type="InterPro" id="IPR051263">
    <property type="entry name" value="C-type_cytochrome_biogenesis"/>
</dbReference>
<evidence type="ECO:0000313" key="10">
    <source>
        <dbReference type="EMBL" id="CAB4912699.1"/>
    </source>
</evidence>
<evidence type="ECO:0000259" key="7">
    <source>
        <dbReference type="Pfam" id="PF03918"/>
    </source>
</evidence>
<evidence type="ECO:0000256" key="6">
    <source>
        <dbReference type="SAM" id="Phobius"/>
    </source>
</evidence>
<evidence type="ECO:0000313" key="8">
    <source>
        <dbReference type="EMBL" id="CAB4727399.1"/>
    </source>
</evidence>
<dbReference type="EMBL" id="CAFBMF010000152">
    <property type="protein sequence ID" value="CAB4912699.1"/>
    <property type="molecule type" value="Genomic_DNA"/>
</dbReference>
<evidence type="ECO:0000256" key="5">
    <source>
        <dbReference type="ARBA" id="ARBA00023004"/>
    </source>
</evidence>
<dbReference type="EMBL" id="CAFBPS010000092">
    <property type="protein sequence ID" value="CAB5032647.1"/>
    <property type="molecule type" value="Genomic_DNA"/>
</dbReference>
<keyword evidence="4" id="KW-0732">Signal</keyword>
<feature type="transmembrane region" description="Helical" evidence="6">
    <location>
        <begin position="12"/>
        <end position="29"/>
    </location>
</feature>
<dbReference type="PANTHER" id="PTHR47870">
    <property type="entry name" value="CYTOCHROME C-TYPE BIOGENESIS PROTEIN CCMH"/>
    <property type="match status" value="1"/>
</dbReference>
<dbReference type="InterPro" id="IPR038297">
    <property type="entry name" value="CcmH/CycL/NrfF/Ccl2_sf"/>
</dbReference>
<keyword evidence="6" id="KW-0812">Transmembrane</keyword>
<dbReference type="Gene3D" id="1.10.8.640">
    <property type="entry name" value="Cytochrome C biogenesis protein"/>
    <property type="match status" value="1"/>
</dbReference>
<protein>
    <submittedName>
        <fullName evidence="8">Unannotated protein</fullName>
    </submittedName>
</protein>
<sequence length="165" mass="18239">MKNQFNTTLKRWPTWIIMFFCIVALMLIGTQRDSGPATPQDRIESISQRLACPTCDGESVYESRGAASQAIRKEIARQVTDGQLTDSQIVKAIDDSYTADLKLVPGGTGFDALIWILPIVLLVVAIAGLVVVFRRWKLQGSLLATDADRDLVESALRQVSENRDS</sequence>
<organism evidence="8">
    <name type="scientific">freshwater metagenome</name>
    <dbReference type="NCBI Taxonomy" id="449393"/>
    <lineage>
        <taxon>unclassified sequences</taxon>
        <taxon>metagenomes</taxon>
        <taxon>ecological metagenomes</taxon>
    </lineage>
</organism>